<evidence type="ECO:0000256" key="4">
    <source>
        <dbReference type="SAM" id="MobiDB-lite"/>
    </source>
</evidence>
<dbReference type="AlphaFoldDB" id="A0A078A1B2"/>
<dbReference type="EMBL" id="CCKQ01004892">
    <property type="protein sequence ID" value="CDW76041.1"/>
    <property type="molecule type" value="Genomic_DNA"/>
</dbReference>
<name>A0A078A1B2_STYLE</name>
<reference evidence="6 7" key="1">
    <citation type="submission" date="2014-06" db="EMBL/GenBank/DDBJ databases">
        <authorList>
            <person name="Swart Estienne"/>
        </authorList>
    </citation>
    <scope>NUCLEOTIDE SEQUENCE [LARGE SCALE GENOMIC DNA]</scope>
    <source>
        <strain evidence="6 7">130c</strain>
    </source>
</reference>
<keyword evidence="7" id="KW-1185">Reference proteome</keyword>
<dbReference type="GO" id="GO:0005509">
    <property type="term" value="F:calcium ion binding"/>
    <property type="evidence" value="ECO:0007669"/>
    <property type="project" value="InterPro"/>
</dbReference>
<dbReference type="CDD" id="cd00051">
    <property type="entry name" value="EFh"/>
    <property type="match status" value="1"/>
</dbReference>
<organism evidence="6 7">
    <name type="scientific">Stylonychia lemnae</name>
    <name type="common">Ciliate</name>
    <dbReference type="NCBI Taxonomy" id="5949"/>
    <lineage>
        <taxon>Eukaryota</taxon>
        <taxon>Sar</taxon>
        <taxon>Alveolata</taxon>
        <taxon>Ciliophora</taxon>
        <taxon>Intramacronucleata</taxon>
        <taxon>Spirotrichea</taxon>
        <taxon>Stichotrichia</taxon>
        <taxon>Sporadotrichida</taxon>
        <taxon>Oxytrichidae</taxon>
        <taxon>Stylonychinae</taxon>
        <taxon>Stylonychia</taxon>
    </lineage>
</organism>
<dbReference type="Pfam" id="PF13499">
    <property type="entry name" value="EF-hand_7"/>
    <property type="match status" value="1"/>
</dbReference>
<dbReference type="OrthoDB" id="327699at2759"/>
<dbReference type="SUPFAM" id="SSF47473">
    <property type="entry name" value="EF-hand"/>
    <property type="match status" value="2"/>
</dbReference>
<feature type="compositionally biased region" description="Polar residues" evidence="4">
    <location>
        <begin position="273"/>
        <end position="283"/>
    </location>
</feature>
<feature type="domain" description="EF-hand" evidence="5">
    <location>
        <begin position="198"/>
        <end position="233"/>
    </location>
</feature>
<dbReference type="PROSITE" id="PS50222">
    <property type="entry name" value="EF_HAND_2"/>
    <property type="match status" value="1"/>
</dbReference>
<feature type="region of interest" description="Disordered" evidence="4">
    <location>
        <begin position="256"/>
        <end position="283"/>
    </location>
</feature>
<dbReference type="Proteomes" id="UP000039865">
    <property type="component" value="Unassembled WGS sequence"/>
</dbReference>
<dbReference type="Gene3D" id="1.10.238.10">
    <property type="entry name" value="EF-hand"/>
    <property type="match status" value="3"/>
</dbReference>
<sequence>MNKKEISMTTKKRLAKLFTYTGEAELDLELARQNLCKAQQFEPYASFQRIDRGCKGYLSIRDFLNFMKDNGVDSMTDLDVQLLINYFDSTSDGKLLYTDYLQMLLPCDQPYIRALTTQRPTYPVGQSEFLPFDVEKLLANLIYKELKLAREQERLKNVLSERYDYESKSLFKDVDDINYNYIDASNLRRYLIKTGQLATDQLLISILRRFDLDADARLSLQEFCDGIKPQTPDAAKKCHGEKYQSLVASRLTQKSKTKNHYQSVRSHSRERTIQTTSKKQKNQSIVRPVTATADKNSVIKTNNTMDMRKSSMKQFDTIQQVKTTQFQEDLLGLSGNNIQAIRSQRVEDYNASYLRLKTGSSPVDYRQSFTQSQSIKSPQRSTITHFEHFSPQSTLQHQRVTSQFQTSQYGDQQQNEIDVSLMYLVRDSFKQIMKFEGEVEYLKRDLAGKQDFTLAGVFNMFTGYSQTRINASDILYGLERLEIQCDIADVKLVVSRYDADQDSRLGFWEFSNIFLPIQPLLRDELERRKAQWDISFDTKELLRRLLRKIIETEIFVESVRQRSNNQPQVSIRKAYDSLDWLNRGYITDNELRRGFDQVANRYSQTSIQTINHYRLDNDEVECFIRRFNKDKLNGRISLAEFLDELSPKCPEKPY</sequence>
<evidence type="ECO:0000259" key="5">
    <source>
        <dbReference type="PROSITE" id="PS50222"/>
    </source>
</evidence>
<keyword evidence="1" id="KW-0479">Metal-binding</keyword>
<protein>
    <submittedName>
        <fullName evidence="6">Ef hand family protein</fullName>
    </submittedName>
</protein>
<gene>
    <name evidence="6" type="primary">Contig13955.g14890</name>
    <name evidence="6" type="ORF">STYLEM_5037</name>
</gene>
<evidence type="ECO:0000256" key="1">
    <source>
        <dbReference type="ARBA" id="ARBA00022723"/>
    </source>
</evidence>
<dbReference type="InterPro" id="IPR002048">
    <property type="entry name" value="EF_hand_dom"/>
</dbReference>
<dbReference type="InterPro" id="IPR051581">
    <property type="entry name" value="Ca-bind"/>
</dbReference>
<dbReference type="PANTHER" id="PTHR34524">
    <property type="entry name" value="CALCYPHOSIN"/>
    <property type="match status" value="1"/>
</dbReference>
<dbReference type="InterPro" id="IPR011992">
    <property type="entry name" value="EF-hand-dom_pair"/>
</dbReference>
<evidence type="ECO:0000313" key="6">
    <source>
        <dbReference type="EMBL" id="CDW76041.1"/>
    </source>
</evidence>
<dbReference type="PANTHER" id="PTHR34524:SF6">
    <property type="entry name" value="CALCYPHOSINE LIKE"/>
    <property type="match status" value="1"/>
</dbReference>
<dbReference type="InParanoid" id="A0A078A1B2"/>
<keyword evidence="2" id="KW-0677">Repeat</keyword>
<accession>A0A078A1B2</accession>
<keyword evidence="3" id="KW-0106">Calcium</keyword>
<evidence type="ECO:0000313" key="7">
    <source>
        <dbReference type="Proteomes" id="UP000039865"/>
    </source>
</evidence>
<evidence type="ECO:0000256" key="3">
    <source>
        <dbReference type="ARBA" id="ARBA00022837"/>
    </source>
</evidence>
<evidence type="ECO:0000256" key="2">
    <source>
        <dbReference type="ARBA" id="ARBA00022737"/>
    </source>
</evidence>
<proteinExistence type="predicted"/>